<evidence type="ECO:0000256" key="3">
    <source>
        <dbReference type="ARBA" id="ARBA00022833"/>
    </source>
</evidence>
<feature type="binding site" evidence="4">
    <location>
        <position position="87"/>
    </location>
    <ligand>
        <name>Zn(2+)</name>
        <dbReference type="ChEBI" id="CHEBI:29105"/>
    </ligand>
</feature>
<dbReference type="PANTHER" id="PTHR34535:SF3">
    <property type="entry name" value="HYDROGENASE MATURATION FACTOR HYPA"/>
    <property type="match status" value="1"/>
</dbReference>
<gene>
    <name evidence="4 5" type="primary">hypA</name>
    <name evidence="5" type="ORF">IAC18_07535</name>
</gene>
<feature type="binding site" evidence="4">
    <location>
        <position position="73"/>
    </location>
    <ligand>
        <name>Zn(2+)</name>
        <dbReference type="ChEBI" id="CHEBI:29105"/>
    </ligand>
</feature>
<evidence type="ECO:0000313" key="5">
    <source>
        <dbReference type="EMBL" id="HIS67401.1"/>
    </source>
</evidence>
<dbReference type="AlphaFoldDB" id="A0A9D1JVL1"/>
<evidence type="ECO:0000256" key="4">
    <source>
        <dbReference type="HAMAP-Rule" id="MF_00213"/>
    </source>
</evidence>
<evidence type="ECO:0000256" key="1">
    <source>
        <dbReference type="ARBA" id="ARBA00022596"/>
    </source>
</evidence>
<dbReference type="PANTHER" id="PTHR34535">
    <property type="entry name" value="HYDROGENASE MATURATION FACTOR HYPA"/>
    <property type="match status" value="1"/>
</dbReference>
<dbReference type="Pfam" id="PF01155">
    <property type="entry name" value="HypA"/>
    <property type="match status" value="1"/>
</dbReference>
<dbReference type="NCBIfam" id="TIGR00100">
    <property type="entry name" value="hypA"/>
    <property type="match status" value="1"/>
</dbReference>
<dbReference type="EMBL" id="DVJK01000214">
    <property type="protein sequence ID" value="HIS67401.1"/>
    <property type="molecule type" value="Genomic_DNA"/>
</dbReference>
<feature type="binding site" evidence="4">
    <location>
        <position position="2"/>
    </location>
    <ligand>
        <name>Ni(2+)</name>
        <dbReference type="ChEBI" id="CHEBI:49786"/>
    </ligand>
</feature>
<comment type="similarity">
    <text evidence="4">Belongs to the HypA/HybF family.</text>
</comment>
<evidence type="ECO:0000256" key="2">
    <source>
        <dbReference type="ARBA" id="ARBA00022723"/>
    </source>
</evidence>
<dbReference type="Proteomes" id="UP000824001">
    <property type="component" value="Unassembled WGS sequence"/>
</dbReference>
<proteinExistence type="inferred from homology"/>
<dbReference type="InterPro" id="IPR000688">
    <property type="entry name" value="HypA/HybF"/>
</dbReference>
<feature type="binding site" evidence="4">
    <location>
        <position position="76"/>
    </location>
    <ligand>
        <name>Zn(2+)</name>
        <dbReference type="ChEBI" id="CHEBI:29105"/>
    </ligand>
</feature>
<dbReference type="PIRSF" id="PIRSF004761">
    <property type="entry name" value="Hydrgn_mat_HypA"/>
    <property type="match status" value="1"/>
</dbReference>
<accession>A0A9D1JVL1</accession>
<organism evidence="5 6">
    <name type="scientific">Candidatus Scatomorpha merdipullorum</name>
    <dbReference type="NCBI Taxonomy" id="2840927"/>
    <lineage>
        <taxon>Bacteria</taxon>
        <taxon>Bacillati</taxon>
        <taxon>Bacillota</taxon>
        <taxon>Clostridia</taxon>
        <taxon>Eubacteriales</taxon>
        <taxon>Candidatus Scatomorpha</taxon>
    </lineage>
</organism>
<dbReference type="GO" id="GO:0008270">
    <property type="term" value="F:zinc ion binding"/>
    <property type="evidence" value="ECO:0007669"/>
    <property type="project" value="UniProtKB-UniRule"/>
</dbReference>
<protein>
    <recommendedName>
        <fullName evidence="4">Hydrogenase maturation factor HypA</fullName>
    </recommendedName>
</protein>
<dbReference type="HAMAP" id="MF_00213">
    <property type="entry name" value="HypA_HybF"/>
    <property type="match status" value="1"/>
</dbReference>
<keyword evidence="1 4" id="KW-0533">Nickel</keyword>
<reference evidence="5" key="2">
    <citation type="journal article" date="2021" name="PeerJ">
        <title>Extensive microbial diversity within the chicken gut microbiome revealed by metagenomics and culture.</title>
        <authorList>
            <person name="Gilroy R."/>
            <person name="Ravi A."/>
            <person name="Getino M."/>
            <person name="Pursley I."/>
            <person name="Horton D.L."/>
            <person name="Alikhan N.F."/>
            <person name="Baker D."/>
            <person name="Gharbi K."/>
            <person name="Hall N."/>
            <person name="Watson M."/>
            <person name="Adriaenssens E.M."/>
            <person name="Foster-Nyarko E."/>
            <person name="Jarju S."/>
            <person name="Secka A."/>
            <person name="Antonio M."/>
            <person name="Oren A."/>
            <person name="Chaudhuri R.R."/>
            <person name="La Ragione R."/>
            <person name="Hildebrand F."/>
            <person name="Pallen M.J."/>
        </authorList>
    </citation>
    <scope>NUCLEOTIDE SEQUENCE</scope>
    <source>
        <strain evidence="5">ChiHjej10B9-9673</strain>
    </source>
</reference>
<comment type="caution">
    <text evidence="5">The sequence shown here is derived from an EMBL/GenBank/DDBJ whole genome shotgun (WGS) entry which is preliminary data.</text>
</comment>
<keyword evidence="2 4" id="KW-0479">Metal-binding</keyword>
<name>A0A9D1JVL1_9FIRM</name>
<sequence>MHELAIMQSVVNVCEREAKSRGFRRVESITLSVGAVSGIVPECLYDFFPTAAKGSVAEGARLVTHTIPASIDCPDCGYSGEISGTECPRCGGWGYKLRQGREFYIESLEVE</sequence>
<dbReference type="GO" id="GO:0051604">
    <property type="term" value="P:protein maturation"/>
    <property type="evidence" value="ECO:0007669"/>
    <property type="project" value="InterPro"/>
</dbReference>
<keyword evidence="3 4" id="KW-0862">Zinc</keyword>
<dbReference type="GO" id="GO:0016151">
    <property type="term" value="F:nickel cation binding"/>
    <property type="evidence" value="ECO:0007669"/>
    <property type="project" value="UniProtKB-UniRule"/>
</dbReference>
<comment type="function">
    <text evidence="4">Involved in the maturation of [NiFe] hydrogenases. Required for nickel insertion into the metal center of the hydrogenase.</text>
</comment>
<evidence type="ECO:0000313" key="6">
    <source>
        <dbReference type="Proteomes" id="UP000824001"/>
    </source>
</evidence>
<dbReference type="Gene3D" id="3.30.2320.80">
    <property type="match status" value="1"/>
</dbReference>
<feature type="binding site" evidence="4">
    <location>
        <position position="90"/>
    </location>
    <ligand>
        <name>Zn(2+)</name>
        <dbReference type="ChEBI" id="CHEBI:29105"/>
    </ligand>
</feature>
<reference evidence="5" key="1">
    <citation type="submission" date="2020-10" db="EMBL/GenBank/DDBJ databases">
        <authorList>
            <person name="Gilroy R."/>
        </authorList>
    </citation>
    <scope>NUCLEOTIDE SEQUENCE</scope>
    <source>
        <strain evidence="5">ChiHjej10B9-9673</strain>
    </source>
</reference>